<reference evidence="2" key="1">
    <citation type="journal article" date="2020" name="Stud. Mycol.">
        <title>101 Dothideomycetes genomes: a test case for predicting lifestyles and emergence of pathogens.</title>
        <authorList>
            <person name="Haridas S."/>
            <person name="Albert R."/>
            <person name="Binder M."/>
            <person name="Bloem J."/>
            <person name="Labutti K."/>
            <person name="Salamov A."/>
            <person name="Andreopoulos B."/>
            <person name="Baker S."/>
            <person name="Barry K."/>
            <person name="Bills G."/>
            <person name="Bluhm B."/>
            <person name="Cannon C."/>
            <person name="Castanera R."/>
            <person name="Culley D."/>
            <person name="Daum C."/>
            <person name="Ezra D."/>
            <person name="Gonzalez J."/>
            <person name="Henrissat B."/>
            <person name="Kuo A."/>
            <person name="Liang C."/>
            <person name="Lipzen A."/>
            <person name="Lutzoni F."/>
            <person name="Magnuson J."/>
            <person name="Mondo S."/>
            <person name="Nolan M."/>
            <person name="Ohm R."/>
            <person name="Pangilinan J."/>
            <person name="Park H.-J."/>
            <person name="Ramirez L."/>
            <person name="Alfaro M."/>
            <person name="Sun H."/>
            <person name="Tritt A."/>
            <person name="Yoshinaga Y."/>
            <person name="Zwiers L.-H."/>
            <person name="Turgeon B."/>
            <person name="Goodwin S."/>
            <person name="Spatafora J."/>
            <person name="Crous P."/>
            <person name="Grigoriev I."/>
        </authorList>
    </citation>
    <scope>NUCLEOTIDE SEQUENCE</scope>
    <source>
        <strain evidence="2">HMLAC05119</strain>
    </source>
</reference>
<evidence type="ECO:0000256" key="1">
    <source>
        <dbReference type="SAM" id="MobiDB-lite"/>
    </source>
</evidence>
<protein>
    <submittedName>
        <fullName evidence="2">Uncharacterized protein</fullName>
    </submittedName>
</protein>
<dbReference type="EMBL" id="ML979133">
    <property type="protein sequence ID" value="KAF1919077.1"/>
    <property type="molecule type" value="Genomic_DNA"/>
</dbReference>
<dbReference type="AlphaFoldDB" id="A0A6A5QZ07"/>
<evidence type="ECO:0000313" key="2">
    <source>
        <dbReference type="EMBL" id="KAF1919077.1"/>
    </source>
</evidence>
<dbReference type="Proteomes" id="UP000800096">
    <property type="component" value="Unassembled WGS sequence"/>
</dbReference>
<feature type="compositionally biased region" description="Polar residues" evidence="1">
    <location>
        <begin position="136"/>
        <end position="145"/>
    </location>
</feature>
<accession>A0A6A5QZ07</accession>
<gene>
    <name evidence="2" type="ORF">BDU57DRAFT_128671</name>
</gene>
<keyword evidence="3" id="KW-1185">Reference proteome</keyword>
<name>A0A6A5QZ07_AMPQU</name>
<feature type="region of interest" description="Disordered" evidence="1">
    <location>
        <begin position="112"/>
        <end position="153"/>
    </location>
</feature>
<proteinExistence type="predicted"/>
<sequence>MSDAAGEPIEHRQENVLSNISLYPRPTSRPVAHSSRLSNPCAMPNATCSPSARQSHRFTNLLQTPAKPCPVTTLQKHTCVHACFTSTSNTRSLFPTPLSSCTIIHEKAHATNPHPALPQVTQNRSMSYVKKRRKNPTSQSSSPPLNSFLCEKQPTNQLTRPSKFLTPATQNSLPDSIQYPAAIYPFPKKP</sequence>
<organism evidence="2 3">
    <name type="scientific">Ampelomyces quisqualis</name>
    <name type="common">Powdery mildew agent</name>
    <dbReference type="NCBI Taxonomy" id="50730"/>
    <lineage>
        <taxon>Eukaryota</taxon>
        <taxon>Fungi</taxon>
        <taxon>Dikarya</taxon>
        <taxon>Ascomycota</taxon>
        <taxon>Pezizomycotina</taxon>
        <taxon>Dothideomycetes</taxon>
        <taxon>Pleosporomycetidae</taxon>
        <taxon>Pleosporales</taxon>
        <taxon>Pleosporineae</taxon>
        <taxon>Phaeosphaeriaceae</taxon>
        <taxon>Ampelomyces</taxon>
    </lineage>
</organism>
<evidence type="ECO:0000313" key="3">
    <source>
        <dbReference type="Proteomes" id="UP000800096"/>
    </source>
</evidence>